<keyword evidence="2" id="KW-1185">Reference proteome</keyword>
<reference evidence="1 2" key="1">
    <citation type="submission" date="2024-01" db="EMBL/GenBank/DDBJ databases">
        <title>The complete chloroplast genome sequence of Lithospermum erythrorhizon: insights into the phylogenetic relationship among Boraginaceae species and the maternal lineages of purple gromwells.</title>
        <authorList>
            <person name="Okada T."/>
            <person name="Watanabe K."/>
        </authorList>
    </citation>
    <scope>NUCLEOTIDE SEQUENCE [LARGE SCALE GENOMIC DNA]</scope>
</reference>
<evidence type="ECO:0000313" key="2">
    <source>
        <dbReference type="Proteomes" id="UP001454036"/>
    </source>
</evidence>
<organism evidence="1 2">
    <name type="scientific">Lithospermum erythrorhizon</name>
    <name type="common">Purple gromwell</name>
    <name type="synonym">Lithospermum officinale var. erythrorhizon</name>
    <dbReference type="NCBI Taxonomy" id="34254"/>
    <lineage>
        <taxon>Eukaryota</taxon>
        <taxon>Viridiplantae</taxon>
        <taxon>Streptophyta</taxon>
        <taxon>Embryophyta</taxon>
        <taxon>Tracheophyta</taxon>
        <taxon>Spermatophyta</taxon>
        <taxon>Magnoliopsida</taxon>
        <taxon>eudicotyledons</taxon>
        <taxon>Gunneridae</taxon>
        <taxon>Pentapetalae</taxon>
        <taxon>asterids</taxon>
        <taxon>lamiids</taxon>
        <taxon>Boraginales</taxon>
        <taxon>Boraginaceae</taxon>
        <taxon>Boraginoideae</taxon>
        <taxon>Lithospermeae</taxon>
        <taxon>Lithospermum</taxon>
    </lineage>
</organism>
<name>A0AAV3RW26_LITER</name>
<dbReference type="Proteomes" id="UP001454036">
    <property type="component" value="Unassembled WGS sequence"/>
</dbReference>
<gene>
    <name evidence="1" type="ORF">LIER_32447</name>
</gene>
<accession>A0AAV3RW26</accession>
<dbReference type="AlphaFoldDB" id="A0AAV3RW26"/>
<proteinExistence type="predicted"/>
<comment type="caution">
    <text evidence="1">The sequence shown here is derived from an EMBL/GenBank/DDBJ whole genome shotgun (WGS) entry which is preliminary data.</text>
</comment>
<sequence>MWILPPKHLRNESPLANASDSAASTSLQLLSSRVGLYSPLDDHIDEELARSHSEDTLVRVESYFHKFSKLSRRMWFPLPYGPLSSWSRLERASTCHRKVAIASWGGARATASPIESSWRLYCPVIGSAPVRTGEYNAFPVYPLIVLGKRTTLREWIYAYQLLIQWNHSSPIEVIWEDYHYIWKTFHPSFGVKERLRDGECHVPRRSIRVKQAKQHKNT</sequence>
<evidence type="ECO:0000313" key="1">
    <source>
        <dbReference type="EMBL" id="GAA0185159.1"/>
    </source>
</evidence>
<protein>
    <submittedName>
        <fullName evidence="1">Uncharacterized protein</fullName>
    </submittedName>
</protein>
<dbReference type="EMBL" id="BAABME010012481">
    <property type="protein sequence ID" value="GAA0185159.1"/>
    <property type="molecule type" value="Genomic_DNA"/>
</dbReference>